<dbReference type="EMBL" id="JARYMX010000004">
    <property type="protein sequence ID" value="KAJ9552490.1"/>
    <property type="molecule type" value="Genomic_DNA"/>
</dbReference>
<evidence type="ECO:0000256" key="1">
    <source>
        <dbReference type="SAM" id="MobiDB-lite"/>
    </source>
</evidence>
<comment type="caution">
    <text evidence="3">The sequence shown here is derived from an EMBL/GenBank/DDBJ whole genome shotgun (WGS) entry which is preliminary data.</text>
</comment>
<dbReference type="Pfam" id="PF13976">
    <property type="entry name" value="gag_pre-integrs"/>
    <property type="match status" value="1"/>
</dbReference>
<keyword evidence="4" id="KW-1185">Reference proteome</keyword>
<dbReference type="PANTHER" id="PTHR42648:SF18">
    <property type="entry name" value="RETROTRANSPOSON, UNCLASSIFIED-LIKE PROTEIN"/>
    <property type="match status" value="1"/>
</dbReference>
<dbReference type="InterPro" id="IPR025724">
    <property type="entry name" value="GAG-pre-integrase_dom"/>
</dbReference>
<evidence type="ECO:0000313" key="4">
    <source>
        <dbReference type="Proteomes" id="UP001172457"/>
    </source>
</evidence>
<sequence>MENLNVENPTWKTSTWKTDVENRCGKPMWKIDVENRCGKTTWKTDVENRRGKPECDDPSGFIPKKKKSVPSKPEMSTETQASGSEKIKPKGEKGADGRRNDGGKNVKPPGSDHQRRNNQFTAFPKRHGPSHVGLGHAPPSVGVYSNMSVKQFLYGSSVNDEDGNVVLSARRTGNLYTTVFRSIPQTHTQFEALSQSVDAICLLTKASKEDSWLWHRTLCQQNFKDMNKLVSKRLVSGLPETRLSKDTLCSVCEQGKMKRSSHPLKMETNCKNPLDMIHMDLCGPMRVESLARKNYMLVLIDEFSRFTWFEFLRAKFDTTDRIIAFIKRIQILLGHKVNSQ</sequence>
<dbReference type="InterPro" id="IPR012337">
    <property type="entry name" value="RNaseH-like_sf"/>
</dbReference>
<protein>
    <recommendedName>
        <fullName evidence="2">GAG-pre-integrase domain-containing protein</fullName>
    </recommendedName>
</protein>
<name>A0AA38TD08_9ASTR</name>
<proteinExistence type="predicted"/>
<dbReference type="InterPro" id="IPR036397">
    <property type="entry name" value="RNaseH_sf"/>
</dbReference>
<accession>A0AA38TD08</accession>
<dbReference type="Proteomes" id="UP001172457">
    <property type="component" value="Chromosome 4"/>
</dbReference>
<dbReference type="GO" id="GO:0003676">
    <property type="term" value="F:nucleic acid binding"/>
    <property type="evidence" value="ECO:0007669"/>
    <property type="project" value="InterPro"/>
</dbReference>
<feature type="compositionally biased region" description="Polar residues" evidence="1">
    <location>
        <begin position="74"/>
        <end position="83"/>
    </location>
</feature>
<feature type="compositionally biased region" description="Basic and acidic residues" evidence="1">
    <location>
        <begin position="85"/>
        <end position="115"/>
    </location>
</feature>
<evidence type="ECO:0000313" key="3">
    <source>
        <dbReference type="EMBL" id="KAJ9552490.1"/>
    </source>
</evidence>
<evidence type="ECO:0000259" key="2">
    <source>
        <dbReference type="Pfam" id="PF13976"/>
    </source>
</evidence>
<dbReference type="InterPro" id="IPR039537">
    <property type="entry name" value="Retrotran_Ty1/copia-like"/>
</dbReference>
<feature type="region of interest" description="Disordered" evidence="1">
    <location>
        <begin position="35"/>
        <end position="134"/>
    </location>
</feature>
<feature type="domain" description="GAG-pre-integrase" evidence="2">
    <location>
        <begin position="196"/>
        <end position="257"/>
    </location>
</feature>
<reference evidence="3" key="1">
    <citation type="submission" date="2023-03" db="EMBL/GenBank/DDBJ databases">
        <title>Chromosome-scale reference genome and RAD-based genetic map of yellow starthistle (Centaurea solstitialis) reveal putative structural variation and QTLs associated with invader traits.</title>
        <authorList>
            <person name="Reatini B."/>
            <person name="Cang F.A."/>
            <person name="Jiang Q."/>
            <person name="Mckibben M.T.W."/>
            <person name="Barker M.S."/>
            <person name="Rieseberg L.H."/>
            <person name="Dlugosch K.M."/>
        </authorList>
    </citation>
    <scope>NUCLEOTIDE SEQUENCE</scope>
    <source>
        <strain evidence="3">CAN-66</strain>
        <tissue evidence="3">Leaf</tissue>
    </source>
</reference>
<feature type="compositionally biased region" description="Basic and acidic residues" evidence="1">
    <location>
        <begin position="35"/>
        <end position="55"/>
    </location>
</feature>
<dbReference type="PANTHER" id="PTHR42648">
    <property type="entry name" value="TRANSPOSASE, PUTATIVE-RELATED"/>
    <property type="match status" value="1"/>
</dbReference>
<dbReference type="Gene3D" id="3.30.420.10">
    <property type="entry name" value="Ribonuclease H-like superfamily/Ribonuclease H"/>
    <property type="match status" value="1"/>
</dbReference>
<dbReference type="SUPFAM" id="SSF53098">
    <property type="entry name" value="Ribonuclease H-like"/>
    <property type="match status" value="1"/>
</dbReference>
<organism evidence="3 4">
    <name type="scientific">Centaurea solstitialis</name>
    <name type="common">yellow star-thistle</name>
    <dbReference type="NCBI Taxonomy" id="347529"/>
    <lineage>
        <taxon>Eukaryota</taxon>
        <taxon>Viridiplantae</taxon>
        <taxon>Streptophyta</taxon>
        <taxon>Embryophyta</taxon>
        <taxon>Tracheophyta</taxon>
        <taxon>Spermatophyta</taxon>
        <taxon>Magnoliopsida</taxon>
        <taxon>eudicotyledons</taxon>
        <taxon>Gunneridae</taxon>
        <taxon>Pentapetalae</taxon>
        <taxon>asterids</taxon>
        <taxon>campanulids</taxon>
        <taxon>Asterales</taxon>
        <taxon>Asteraceae</taxon>
        <taxon>Carduoideae</taxon>
        <taxon>Cardueae</taxon>
        <taxon>Centaureinae</taxon>
        <taxon>Centaurea</taxon>
    </lineage>
</organism>
<dbReference type="AlphaFoldDB" id="A0AA38TD08"/>
<gene>
    <name evidence="3" type="ORF">OSB04_016535</name>
</gene>